<dbReference type="RefSeq" id="WP_121688624.1">
    <property type="nucleotide sequence ID" value="NZ_RCUY01000009.1"/>
</dbReference>
<evidence type="ECO:0000256" key="3">
    <source>
        <dbReference type="ARBA" id="ARBA00023163"/>
    </source>
</evidence>
<dbReference type="PRINTS" id="PR00038">
    <property type="entry name" value="HTHLUXR"/>
</dbReference>
<accession>A0A3L7AR07</accession>
<gene>
    <name evidence="5" type="ORF">D9V34_09630</name>
</gene>
<protein>
    <submittedName>
        <fullName evidence="5">LuxR family transcriptional regulator</fullName>
    </submittedName>
</protein>
<dbReference type="GO" id="GO:0006355">
    <property type="term" value="P:regulation of DNA-templated transcription"/>
    <property type="evidence" value="ECO:0007669"/>
    <property type="project" value="InterPro"/>
</dbReference>
<dbReference type="Gene3D" id="1.10.10.10">
    <property type="entry name" value="Winged helix-like DNA-binding domain superfamily/Winged helix DNA-binding domain"/>
    <property type="match status" value="1"/>
</dbReference>
<keyword evidence="2" id="KW-0238">DNA-binding</keyword>
<dbReference type="InterPro" id="IPR000792">
    <property type="entry name" value="Tscrpt_reg_LuxR_C"/>
</dbReference>
<dbReference type="SMART" id="SM00421">
    <property type="entry name" value="HTH_LUXR"/>
    <property type="match status" value="1"/>
</dbReference>
<dbReference type="GO" id="GO:0003677">
    <property type="term" value="F:DNA binding"/>
    <property type="evidence" value="ECO:0007669"/>
    <property type="project" value="UniProtKB-KW"/>
</dbReference>
<keyword evidence="1" id="KW-0805">Transcription regulation</keyword>
<keyword evidence="3" id="KW-0804">Transcription</keyword>
<organism evidence="5 6">
    <name type="scientific">Mycetocola lacteus</name>
    <dbReference type="NCBI Taxonomy" id="76637"/>
    <lineage>
        <taxon>Bacteria</taxon>
        <taxon>Bacillati</taxon>
        <taxon>Actinomycetota</taxon>
        <taxon>Actinomycetes</taxon>
        <taxon>Micrococcales</taxon>
        <taxon>Microbacteriaceae</taxon>
        <taxon>Mycetocola</taxon>
    </lineage>
</organism>
<dbReference type="AlphaFoldDB" id="A0A3L7AR07"/>
<dbReference type="Gene3D" id="3.40.50.300">
    <property type="entry name" value="P-loop containing nucleotide triphosphate hydrolases"/>
    <property type="match status" value="1"/>
</dbReference>
<dbReference type="InterPro" id="IPR036388">
    <property type="entry name" value="WH-like_DNA-bd_sf"/>
</dbReference>
<sequence>MRTLSPPRLQFDWTPQAADVLTSFSDPTVPRALALVGPTGCGKTAISSLVIADLGEPYSILRIRGVSFGSDSPYLAIAHLVSGTVSPTDTPVSVLRRLDERLRQISADRPVLLYIQNFELLDSASAAVLSTLLGAGTYAALITCGPVESQASLMGVIAGGMVEPVEIRPLSIRTVHKILEAALPGTVPYPVAERLTRAAAGNPVRLRVLVEQALAVEGLRFRDGVWSLSGDGALGESGSRTDTAFLGVYELLEEHERFAINALAVFERLSIAGLMDIAAHADLEQLERAGLIIIEGEPPRYRLASSTVNASFLRSLSPDLVRDLWTQFGQRVRALEGTLHPAAILRAARGGVRVTREELYAAAFTATGDQRPDLSDLLLDQLGPDTAETFLVRAGNARQRGNIQASEEFASRAELSASVTAEAAQARALHILNTLEDRAQVAESERLLEAFTQWQREHASTDPVALSLVVYCDMLIASHRGRWQRVREIAEEKRFARLTPDMTNVCLMLVAEALCVQGLQNEGIALARRVFPDTLNLVWFELRDTSVMAMWRVLQVRGEWDECRHLAAVLRERFPQAGSTYAAVGELVDGFLALLQGRAERAERPMRTARALFAQLDPAEGAELGRAMEPLLADHSAEPAPDIEFDLQGVPRPLVFLGETIMTRTEADGLDLPAAISALVAQADAHHLRAEFGYQVFPAAGLLRLLLAADPAALAGAGESVQRARAVISRALSHSEGPLSRACAAFEIGLDRRDVSGAVRAGTRLSDMLGLGAFVYSGEDEAVGAESASDVVHNEPEGLSERERHVFAALRDGLRNREIAAILGISPRTAEGHVQRLYRRLGVRSRTELLAAYPLEGHGVTSIDAGTSAHPLAAVTQLRGRAG</sequence>
<dbReference type="PANTHER" id="PTHR44688:SF16">
    <property type="entry name" value="DNA-BINDING TRANSCRIPTIONAL ACTIVATOR DEVR_DOSR"/>
    <property type="match status" value="1"/>
</dbReference>
<dbReference type="SUPFAM" id="SSF46894">
    <property type="entry name" value="C-terminal effector domain of the bipartite response regulators"/>
    <property type="match status" value="1"/>
</dbReference>
<dbReference type="CDD" id="cd06170">
    <property type="entry name" value="LuxR_C_like"/>
    <property type="match status" value="1"/>
</dbReference>
<dbReference type="SUPFAM" id="SSF52540">
    <property type="entry name" value="P-loop containing nucleoside triphosphate hydrolases"/>
    <property type="match status" value="1"/>
</dbReference>
<dbReference type="InterPro" id="IPR016032">
    <property type="entry name" value="Sig_transdc_resp-reg_C-effctor"/>
</dbReference>
<proteinExistence type="predicted"/>
<dbReference type="PANTHER" id="PTHR44688">
    <property type="entry name" value="DNA-BINDING TRANSCRIPTIONAL ACTIVATOR DEVR_DOSR"/>
    <property type="match status" value="1"/>
</dbReference>
<comment type="caution">
    <text evidence="5">The sequence shown here is derived from an EMBL/GenBank/DDBJ whole genome shotgun (WGS) entry which is preliminary data.</text>
</comment>
<dbReference type="OrthoDB" id="3197423at2"/>
<dbReference type="Proteomes" id="UP000269438">
    <property type="component" value="Unassembled WGS sequence"/>
</dbReference>
<dbReference type="PROSITE" id="PS50043">
    <property type="entry name" value="HTH_LUXR_2"/>
    <property type="match status" value="1"/>
</dbReference>
<dbReference type="InterPro" id="IPR027417">
    <property type="entry name" value="P-loop_NTPase"/>
</dbReference>
<feature type="domain" description="HTH luxR-type" evidence="4">
    <location>
        <begin position="792"/>
        <end position="857"/>
    </location>
</feature>
<evidence type="ECO:0000313" key="6">
    <source>
        <dbReference type="Proteomes" id="UP000269438"/>
    </source>
</evidence>
<evidence type="ECO:0000256" key="1">
    <source>
        <dbReference type="ARBA" id="ARBA00023015"/>
    </source>
</evidence>
<name>A0A3L7AR07_9MICO</name>
<evidence type="ECO:0000313" key="5">
    <source>
        <dbReference type="EMBL" id="RLP82071.1"/>
    </source>
</evidence>
<evidence type="ECO:0000256" key="2">
    <source>
        <dbReference type="ARBA" id="ARBA00023125"/>
    </source>
</evidence>
<dbReference type="Pfam" id="PF00196">
    <property type="entry name" value="GerE"/>
    <property type="match status" value="1"/>
</dbReference>
<dbReference type="EMBL" id="RCUY01000009">
    <property type="protein sequence ID" value="RLP82071.1"/>
    <property type="molecule type" value="Genomic_DNA"/>
</dbReference>
<keyword evidence="6" id="KW-1185">Reference proteome</keyword>
<evidence type="ECO:0000259" key="4">
    <source>
        <dbReference type="PROSITE" id="PS50043"/>
    </source>
</evidence>
<reference evidence="5 6" key="1">
    <citation type="submission" date="2018-10" db="EMBL/GenBank/DDBJ databases">
        <authorList>
            <person name="Li J."/>
        </authorList>
    </citation>
    <scope>NUCLEOTIDE SEQUENCE [LARGE SCALE GENOMIC DNA]</scope>
    <source>
        <strain evidence="5 6">JCM 11654</strain>
    </source>
</reference>